<dbReference type="EMBL" id="CM007650">
    <property type="protein sequence ID" value="ONM60725.1"/>
    <property type="molecule type" value="Genomic_DNA"/>
</dbReference>
<dbReference type="AlphaFoldDB" id="A0A1D6IN74"/>
<proteinExistence type="predicted"/>
<organism evidence="1">
    <name type="scientific">Zea mays</name>
    <name type="common">Maize</name>
    <dbReference type="NCBI Taxonomy" id="4577"/>
    <lineage>
        <taxon>Eukaryota</taxon>
        <taxon>Viridiplantae</taxon>
        <taxon>Streptophyta</taxon>
        <taxon>Embryophyta</taxon>
        <taxon>Tracheophyta</taxon>
        <taxon>Spermatophyta</taxon>
        <taxon>Magnoliopsida</taxon>
        <taxon>Liliopsida</taxon>
        <taxon>Poales</taxon>
        <taxon>Poaceae</taxon>
        <taxon>PACMAD clade</taxon>
        <taxon>Panicoideae</taxon>
        <taxon>Andropogonodae</taxon>
        <taxon>Andropogoneae</taxon>
        <taxon>Tripsacinae</taxon>
        <taxon>Zea</taxon>
    </lineage>
</organism>
<dbReference type="InParanoid" id="A0A1D6IN74"/>
<dbReference type="EMBL" id="CM007650">
    <property type="protein sequence ID" value="ONM60722.1"/>
    <property type="molecule type" value="Genomic_DNA"/>
</dbReference>
<evidence type="ECO:0000313" key="1">
    <source>
        <dbReference type="EMBL" id="ONM60724.1"/>
    </source>
</evidence>
<name>A0A1D6IN74_MAIZE</name>
<gene>
    <name evidence="1" type="ORF">ZEAMMB73_Zm00001d022475</name>
</gene>
<reference evidence="1" key="1">
    <citation type="submission" date="2015-12" db="EMBL/GenBank/DDBJ databases">
        <title>Update maize B73 reference genome by single molecule sequencing technologies.</title>
        <authorList>
            <consortium name="Maize Genome Sequencing Project"/>
            <person name="Ware D."/>
        </authorList>
    </citation>
    <scope>NUCLEOTIDE SEQUENCE [LARGE SCALE GENOMIC DNA]</scope>
    <source>
        <tissue evidence="1">Seedling</tissue>
    </source>
</reference>
<dbReference type="EMBL" id="CM007650">
    <property type="protein sequence ID" value="ONM60724.1"/>
    <property type="molecule type" value="Genomic_DNA"/>
</dbReference>
<protein>
    <submittedName>
        <fullName evidence="1">Uncharacterized protein</fullName>
    </submittedName>
</protein>
<accession>A0A1D6IN74</accession>
<dbReference type="ExpressionAtlas" id="A0A1D6IN74">
    <property type="expression patterns" value="baseline and differential"/>
</dbReference>
<sequence>MASVKLRTNTLDKLDGDPYVNIRMGKMLCVHKSSTVTIWTFLAMFERCDGVWISLKNAGNVNLNTLMNMFSVLGAGGGLGGRNASNGSGPPCLRRTRDVHAAIAREQLRQPHRRVAPALVSQARVTVGADTEEGMIHAEQPKARCHLRCHA</sequence>
<dbReference type="IntAct" id="A0A1D6IN74">
    <property type="interactions" value="1"/>
</dbReference>